<dbReference type="Gene3D" id="3.90.226.10">
    <property type="entry name" value="2-enoyl-CoA Hydratase, Chain A, domain 1"/>
    <property type="match status" value="1"/>
</dbReference>
<comment type="catalytic activity">
    <reaction evidence="7">
        <text>a (3S)-3-hydroxyacyl-CoA + NAD(+) = a 3-oxoacyl-CoA + NADH + H(+)</text>
        <dbReference type="Rhea" id="RHEA:22432"/>
        <dbReference type="ChEBI" id="CHEBI:15378"/>
        <dbReference type="ChEBI" id="CHEBI:57318"/>
        <dbReference type="ChEBI" id="CHEBI:57540"/>
        <dbReference type="ChEBI" id="CHEBI:57945"/>
        <dbReference type="ChEBI" id="CHEBI:90726"/>
        <dbReference type="EC" id="1.1.1.35"/>
    </reaction>
</comment>
<dbReference type="Gene3D" id="1.10.1040.50">
    <property type="match status" value="1"/>
</dbReference>
<dbReference type="InterPro" id="IPR006176">
    <property type="entry name" value="3-OHacyl-CoA_DH_NAD-bd"/>
</dbReference>
<evidence type="ECO:0000256" key="5">
    <source>
        <dbReference type="ARBA" id="ARBA00023027"/>
    </source>
</evidence>
<dbReference type="AlphaFoldDB" id="A0A086XUQ4"/>
<evidence type="ECO:0000313" key="10">
    <source>
        <dbReference type="EMBL" id="KFI25754.1"/>
    </source>
</evidence>
<dbReference type="eggNOG" id="COG1024">
    <property type="taxonomic scope" value="Bacteria"/>
</dbReference>
<keyword evidence="5" id="KW-0520">NAD</keyword>
<dbReference type="PANTHER" id="PTHR48075:SF7">
    <property type="entry name" value="3-HYDROXYACYL-COA DEHYDROGENASE-RELATED"/>
    <property type="match status" value="1"/>
</dbReference>
<dbReference type="InterPro" id="IPR008927">
    <property type="entry name" value="6-PGluconate_DH-like_C_sf"/>
</dbReference>
<dbReference type="eggNOG" id="COG1250">
    <property type="taxonomic scope" value="Bacteria"/>
</dbReference>
<protein>
    <submittedName>
        <fullName evidence="10">3-hydroxyacyl-CoA dehydrogenase</fullName>
    </submittedName>
</protein>
<dbReference type="SUPFAM" id="SSF51735">
    <property type="entry name" value="NAD(P)-binding Rossmann-fold domains"/>
    <property type="match status" value="1"/>
</dbReference>
<keyword evidence="6" id="KW-0443">Lipid metabolism</keyword>
<gene>
    <name evidence="10" type="ORF">CG50_04795</name>
</gene>
<evidence type="ECO:0000259" key="8">
    <source>
        <dbReference type="Pfam" id="PF00725"/>
    </source>
</evidence>
<dbReference type="OrthoDB" id="5389341at2"/>
<reference evidence="10 11" key="1">
    <citation type="submission" date="2014-03" db="EMBL/GenBank/DDBJ databases">
        <title>Genome of Paenirhodobacter enshiensis DW2-9.</title>
        <authorList>
            <person name="Wang D."/>
            <person name="Wang G."/>
        </authorList>
    </citation>
    <scope>NUCLEOTIDE SEQUENCE [LARGE SCALE GENOMIC DNA]</scope>
    <source>
        <strain evidence="10 11">DW2-9</strain>
    </source>
</reference>
<keyword evidence="11" id="KW-1185">Reference proteome</keyword>
<dbReference type="RefSeq" id="WP_036638081.1">
    <property type="nucleotide sequence ID" value="NZ_JFZB01000020.1"/>
</dbReference>
<dbReference type="GO" id="GO:0003857">
    <property type="term" value="F:(3S)-3-hydroxyacyl-CoA dehydrogenase (NAD+) activity"/>
    <property type="evidence" value="ECO:0007669"/>
    <property type="project" value="UniProtKB-EC"/>
</dbReference>
<accession>A0A086XUQ4</accession>
<dbReference type="Proteomes" id="UP000028824">
    <property type="component" value="Unassembled WGS sequence"/>
</dbReference>
<dbReference type="PANTHER" id="PTHR48075">
    <property type="entry name" value="3-HYDROXYACYL-COA DEHYDROGENASE FAMILY PROTEIN"/>
    <property type="match status" value="1"/>
</dbReference>
<comment type="pathway">
    <text evidence="1">Lipid metabolism; fatty acid beta-oxidation.</text>
</comment>
<dbReference type="GO" id="GO:0070403">
    <property type="term" value="F:NAD+ binding"/>
    <property type="evidence" value="ECO:0007669"/>
    <property type="project" value="InterPro"/>
</dbReference>
<dbReference type="Pfam" id="PF02737">
    <property type="entry name" value="3HCDH_N"/>
    <property type="match status" value="1"/>
</dbReference>
<dbReference type="InterPro" id="IPR001753">
    <property type="entry name" value="Enoyl-CoA_hydra/iso"/>
</dbReference>
<dbReference type="EMBL" id="JFZB01000020">
    <property type="protein sequence ID" value="KFI25754.1"/>
    <property type="molecule type" value="Genomic_DNA"/>
</dbReference>
<dbReference type="InterPro" id="IPR029045">
    <property type="entry name" value="ClpP/crotonase-like_dom_sf"/>
</dbReference>
<dbReference type="GO" id="GO:0006635">
    <property type="term" value="P:fatty acid beta-oxidation"/>
    <property type="evidence" value="ECO:0007669"/>
    <property type="project" value="UniProtKB-UniPathway"/>
</dbReference>
<dbReference type="SUPFAM" id="SSF52096">
    <property type="entry name" value="ClpP/crotonase"/>
    <property type="match status" value="1"/>
</dbReference>
<evidence type="ECO:0000256" key="6">
    <source>
        <dbReference type="ARBA" id="ARBA00023098"/>
    </source>
</evidence>
<keyword evidence="3" id="KW-0442">Lipid degradation</keyword>
<keyword evidence="2" id="KW-0276">Fatty acid metabolism</keyword>
<name>A0A086XUQ4_9RHOB</name>
<dbReference type="STRING" id="1105367.CG50_04795"/>
<keyword evidence="4" id="KW-0560">Oxidoreductase</keyword>
<dbReference type="UniPathway" id="UPA00659"/>
<evidence type="ECO:0000256" key="1">
    <source>
        <dbReference type="ARBA" id="ARBA00005005"/>
    </source>
</evidence>
<feature type="domain" description="3-hydroxyacyl-CoA dehydrogenase NAD binding" evidence="9">
    <location>
        <begin position="7"/>
        <end position="181"/>
    </location>
</feature>
<sequence length="733" mass="76591">MTDIRKAVVIGAGVMGAGIAAHLANAGTEVVLLDIDAERARAGIARQLAAGGFMQADFAARVRPGATDDDIGLIADADWIVEAVAERLDIKQGLYRAIEARRRPGSIVSSNTSTIPLAALVAGLPETFARDFLITHFFNPPRRMRLLELVSGPVTRADAVATLAQFGAVSLGKQVVRCNDTPGFIANRIGNYWMVLAQNEAIARGLAPEDADAVLGRPFGIPPTGIFGLLDLVGIDLMPMVLRSLQAALPATDPINACEAEPALIAQMIAAGRTGRKAGAGFTRLSADRRSRETLDLTTGAYRPARPAATLPASDPRALMDSDTPLGAYAAAVMVRTLGYAAALVPEIADTPDAVDAAMRTGYGWREGPFEMIDRLGAGWLAERLSGHLDTVPPYLRLAATAGGFYGTEAGRRTVLLPDGQRRALALPEGEITLAALSLARPPVARWEAGALWDLGEGVAGFEIRSKANAIGETVLDAIGAALDRVGGDFAALVIGSDAAAFSVGADLRAVLAMADDPAQVRDFIARGQNVLMRLRQAPVPVVAAAAGPALGGGCEICLHSDAVQAHAELSMGLVEAKVGLVPAWGGSTTVLHRTGDAAQALRLLIGAQASGSAFGARPVLLRPTDAITMNRDRLLADARARALALVPGYRPPAASAPLPATERGALQTVLDGLELAPHDRRIGAALIDILAPGGSEEELRAREREAFVGLIAMPATRERMQHMLATGKPLRN</sequence>
<evidence type="ECO:0000259" key="9">
    <source>
        <dbReference type="Pfam" id="PF02737"/>
    </source>
</evidence>
<dbReference type="Gene3D" id="3.40.50.720">
    <property type="entry name" value="NAD(P)-binding Rossmann-like Domain"/>
    <property type="match status" value="1"/>
</dbReference>
<dbReference type="CDD" id="cd06558">
    <property type="entry name" value="crotonase-like"/>
    <property type="match status" value="1"/>
</dbReference>
<dbReference type="InterPro" id="IPR036291">
    <property type="entry name" value="NAD(P)-bd_dom_sf"/>
</dbReference>
<feature type="domain" description="3-hydroxyacyl-CoA dehydrogenase C-terminal" evidence="8">
    <location>
        <begin position="331"/>
        <end position="382"/>
    </location>
</feature>
<evidence type="ECO:0000256" key="3">
    <source>
        <dbReference type="ARBA" id="ARBA00022963"/>
    </source>
</evidence>
<dbReference type="SUPFAM" id="SSF48179">
    <property type="entry name" value="6-phosphogluconate dehydrogenase C-terminal domain-like"/>
    <property type="match status" value="2"/>
</dbReference>
<feature type="domain" description="3-hydroxyacyl-CoA dehydrogenase C-terminal" evidence="8">
    <location>
        <begin position="183"/>
        <end position="283"/>
    </location>
</feature>
<evidence type="ECO:0000256" key="2">
    <source>
        <dbReference type="ARBA" id="ARBA00022832"/>
    </source>
</evidence>
<dbReference type="Pfam" id="PF00725">
    <property type="entry name" value="3HCDH"/>
    <property type="match status" value="2"/>
</dbReference>
<evidence type="ECO:0000313" key="11">
    <source>
        <dbReference type="Proteomes" id="UP000028824"/>
    </source>
</evidence>
<evidence type="ECO:0000256" key="4">
    <source>
        <dbReference type="ARBA" id="ARBA00023002"/>
    </source>
</evidence>
<dbReference type="Pfam" id="PF00378">
    <property type="entry name" value="ECH_1"/>
    <property type="match status" value="1"/>
</dbReference>
<organism evidence="10 11">
    <name type="scientific">Paenirhodobacter enshiensis</name>
    <dbReference type="NCBI Taxonomy" id="1105367"/>
    <lineage>
        <taxon>Bacteria</taxon>
        <taxon>Pseudomonadati</taxon>
        <taxon>Pseudomonadota</taxon>
        <taxon>Alphaproteobacteria</taxon>
        <taxon>Rhodobacterales</taxon>
        <taxon>Rhodobacter group</taxon>
        <taxon>Paenirhodobacter</taxon>
    </lineage>
</organism>
<comment type="caution">
    <text evidence="10">The sequence shown here is derived from an EMBL/GenBank/DDBJ whole genome shotgun (WGS) entry which is preliminary data.</text>
</comment>
<evidence type="ECO:0000256" key="7">
    <source>
        <dbReference type="ARBA" id="ARBA00049556"/>
    </source>
</evidence>
<dbReference type="InterPro" id="IPR006108">
    <property type="entry name" value="3HC_DH_C"/>
</dbReference>
<proteinExistence type="predicted"/>